<keyword evidence="2" id="KW-0812">Transmembrane</keyword>
<evidence type="ECO:0000313" key="4">
    <source>
        <dbReference type="Proteomes" id="UP001324287"/>
    </source>
</evidence>
<keyword evidence="2" id="KW-1133">Transmembrane helix</keyword>
<dbReference type="Proteomes" id="UP001324287">
    <property type="component" value="Chromosome"/>
</dbReference>
<keyword evidence="2" id="KW-0472">Membrane</keyword>
<gene>
    <name evidence="3" type="ORF">U6N30_32705</name>
</gene>
<name>A0ABZ1B3A0_9ACTN</name>
<organism evidence="3 4">
    <name type="scientific">Blastococcus brunescens</name>
    <dbReference type="NCBI Taxonomy" id="1564165"/>
    <lineage>
        <taxon>Bacteria</taxon>
        <taxon>Bacillati</taxon>
        <taxon>Actinomycetota</taxon>
        <taxon>Actinomycetes</taxon>
        <taxon>Geodermatophilales</taxon>
        <taxon>Geodermatophilaceae</taxon>
        <taxon>Blastococcus</taxon>
    </lineage>
</organism>
<dbReference type="EMBL" id="CP141261">
    <property type="protein sequence ID" value="WRL64253.1"/>
    <property type="molecule type" value="Genomic_DNA"/>
</dbReference>
<evidence type="ECO:0000256" key="2">
    <source>
        <dbReference type="SAM" id="Phobius"/>
    </source>
</evidence>
<proteinExistence type="predicted"/>
<accession>A0ABZ1B3A0</accession>
<dbReference type="RefSeq" id="WP_324275581.1">
    <property type="nucleotide sequence ID" value="NZ_CP141261.1"/>
</dbReference>
<reference evidence="3 4" key="1">
    <citation type="submission" date="2023-12" db="EMBL/GenBank/DDBJ databases">
        <title>Blastococcus brunescens sp. nov., an actonobacterium isolated from sandstone collected in sahara desert.</title>
        <authorList>
            <person name="Gtari M."/>
            <person name="Ghodhbane F."/>
        </authorList>
    </citation>
    <scope>NUCLEOTIDE SEQUENCE [LARGE SCALE GENOMIC DNA]</scope>
    <source>
        <strain evidence="3 4">BMG 8361</strain>
    </source>
</reference>
<feature type="compositionally biased region" description="Gly residues" evidence="1">
    <location>
        <begin position="78"/>
        <end position="91"/>
    </location>
</feature>
<keyword evidence="4" id="KW-1185">Reference proteome</keyword>
<evidence type="ECO:0000313" key="3">
    <source>
        <dbReference type="EMBL" id="WRL64253.1"/>
    </source>
</evidence>
<evidence type="ECO:0000256" key="1">
    <source>
        <dbReference type="SAM" id="MobiDB-lite"/>
    </source>
</evidence>
<sequence length="127" mass="12461">MPLKEPALSRRHRAPGTAALGASRLANARLALRRSRARIILVLGMACGALLIAAPLALFLSGGPSGDGGGSRDPEGVFTGGPGTGAPGGPGIPESGTGVATESAQSPAPGLPRSTRQGTRPPPAARA</sequence>
<feature type="region of interest" description="Disordered" evidence="1">
    <location>
        <begin position="62"/>
        <end position="127"/>
    </location>
</feature>
<protein>
    <submittedName>
        <fullName evidence="3">Uncharacterized protein</fullName>
    </submittedName>
</protein>
<feature type="transmembrane region" description="Helical" evidence="2">
    <location>
        <begin position="39"/>
        <end position="60"/>
    </location>
</feature>